<comment type="caution">
    <text evidence="10">The sequence shown here is derived from an EMBL/GenBank/DDBJ whole genome shotgun (WGS) entry which is preliminary data.</text>
</comment>
<keyword evidence="11" id="KW-1185">Reference proteome</keyword>
<dbReference type="AlphaFoldDB" id="A0A9X4MLB2"/>
<dbReference type="EMBL" id="JAPHEH010000001">
    <property type="protein sequence ID" value="MDG4474857.1"/>
    <property type="molecule type" value="Genomic_DNA"/>
</dbReference>
<protein>
    <submittedName>
        <fullName evidence="10">FliO/MopB family protein</fullName>
    </submittedName>
</protein>
<gene>
    <name evidence="10" type="ORF">OLX77_01615</name>
</gene>
<dbReference type="Pfam" id="PF04347">
    <property type="entry name" value="FliO"/>
    <property type="match status" value="1"/>
</dbReference>
<evidence type="ECO:0000256" key="5">
    <source>
        <dbReference type="ARBA" id="ARBA00022989"/>
    </source>
</evidence>
<evidence type="ECO:0000256" key="6">
    <source>
        <dbReference type="ARBA" id="ARBA00023136"/>
    </source>
</evidence>
<keyword evidence="4 9" id="KW-0812">Transmembrane</keyword>
<dbReference type="GO" id="GO:0005886">
    <property type="term" value="C:plasma membrane"/>
    <property type="evidence" value="ECO:0007669"/>
    <property type="project" value="UniProtKB-SubCell"/>
</dbReference>
<evidence type="ECO:0000256" key="3">
    <source>
        <dbReference type="ARBA" id="ARBA00022475"/>
    </source>
</evidence>
<dbReference type="Proteomes" id="UP001154240">
    <property type="component" value="Unassembled WGS sequence"/>
</dbReference>
<evidence type="ECO:0000313" key="10">
    <source>
        <dbReference type="EMBL" id="MDG4474857.1"/>
    </source>
</evidence>
<evidence type="ECO:0000256" key="1">
    <source>
        <dbReference type="ARBA" id="ARBA00004117"/>
    </source>
</evidence>
<evidence type="ECO:0000256" key="2">
    <source>
        <dbReference type="ARBA" id="ARBA00004236"/>
    </source>
</evidence>
<evidence type="ECO:0000256" key="8">
    <source>
        <dbReference type="ARBA" id="ARBA00037937"/>
    </source>
</evidence>
<sequence>MTIRQPSSTQRPFRAKALAALAASLLYHLFCPLMLLAAEQLTGATGTAAAPLLTANQETISLTTAIFKTLGSLIIVIGLMLLLLFWVKKMGFTKGGSRTEGLITVLDSQMLAAKKQVSVLEVAGTYLVVGLGEQQITLLATLEPNERLTAASQKRSTPLPPAFAAMLQKAAQGVSGLKQKKEGSANAE</sequence>
<name>A0A9X4MLB2_9BACT</name>
<dbReference type="InterPro" id="IPR022781">
    <property type="entry name" value="Flagellar_biosynth_FliO"/>
</dbReference>
<dbReference type="GO" id="GO:0044781">
    <property type="term" value="P:bacterial-type flagellum organization"/>
    <property type="evidence" value="ECO:0007669"/>
    <property type="project" value="InterPro"/>
</dbReference>
<evidence type="ECO:0000313" key="11">
    <source>
        <dbReference type="Proteomes" id="UP001154240"/>
    </source>
</evidence>
<evidence type="ECO:0000256" key="4">
    <source>
        <dbReference type="ARBA" id="ARBA00022692"/>
    </source>
</evidence>
<accession>A0A9X4MLB2</accession>
<organism evidence="10 11">
    <name type="scientific">Thiovibrio frasassiensis</name>
    <dbReference type="NCBI Taxonomy" id="2984131"/>
    <lineage>
        <taxon>Bacteria</taxon>
        <taxon>Pseudomonadati</taxon>
        <taxon>Thermodesulfobacteriota</taxon>
        <taxon>Desulfobulbia</taxon>
        <taxon>Desulfobulbales</taxon>
        <taxon>Thiovibrionaceae</taxon>
        <taxon>Thiovibrio</taxon>
    </lineage>
</organism>
<proteinExistence type="inferred from homology"/>
<keyword evidence="3" id="KW-1003">Cell membrane</keyword>
<keyword evidence="7" id="KW-0975">Bacterial flagellum</keyword>
<evidence type="ECO:0000256" key="7">
    <source>
        <dbReference type="ARBA" id="ARBA00023143"/>
    </source>
</evidence>
<keyword evidence="5 9" id="KW-1133">Transmembrane helix</keyword>
<dbReference type="InterPro" id="IPR052205">
    <property type="entry name" value="FliO/MopB"/>
</dbReference>
<comment type="similarity">
    <text evidence="8">Belongs to the FliO/MopB family.</text>
</comment>
<comment type="subcellular location">
    <subcellularLocation>
        <location evidence="1">Bacterial flagellum basal body</location>
    </subcellularLocation>
    <subcellularLocation>
        <location evidence="2">Cell membrane</location>
    </subcellularLocation>
</comment>
<feature type="transmembrane region" description="Helical" evidence="9">
    <location>
        <begin position="65"/>
        <end position="87"/>
    </location>
</feature>
<dbReference type="PANTHER" id="PTHR38766:SF1">
    <property type="entry name" value="FLAGELLAR PROTEIN FLIO"/>
    <property type="match status" value="1"/>
</dbReference>
<reference evidence="10" key="2">
    <citation type="submission" date="2022-10" db="EMBL/GenBank/DDBJ databases">
        <authorList>
            <person name="Aronson H.S."/>
        </authorList>
    </citation>
    <scope>NUCLEOTIDE SEQUENCE</scope>
    <source>
        <strain evidence="10">RS19-109</strain>
    </source>
</reference>
<dbReference type="RefSeq" id="WP_307631837.1">
    <property type="nucleotide sequence ID" value="NZ_JAPHEH010000001.1"/>
</dbReference>
<keyword evidence="6 9" id="KW-0472">Membrane</keyword>
<dbReference type="PANTHER" id="PTHR38766">
    <property type="entry name" value="FLAGELLAR PROTEIN FLIO"/>
    <property type="match status" value="1"/>
</dbReference>
<dbReference type="GO" id="GO:0009425">
    <property type="term" value="C:bacterial-type flagellum basal body"/>
    <property type="evidence" value="ECO:0007669"/>
    <property type="project" value="UniProtKB-SubCell"/>
</dbReference>
<reference evidence="10" key="1">
    <citation type="journal article" date="2022" name="bioRxiv">
        <title>Thiovibrio frasassiensisgen. nov., sp. nov., an autotrophic, elemental sulfur disproportionating bacterium isolated from sulfidic karst sediment, and proposal of Thiovibrionaceae fam. nov.</title>
        <authorList>
            <person name="Aronson H."/>
            <person name="Thomas C."/>
            <person name="Bhattacharyya M."/>
            <person name="Eckstein S."/>
            <person name="Jensen S."/>
            <person name="Barco R."/>
            <person name="Macalady J."/>
            <person name="Amend J."/>
        </authorList>
    </citation>
    <scope>NUCLEOTIDE SEQUENCE</scope>
    <source>
        <strain evidence="10">RS19-109</strain>
    </source>
</reference>
<evidence type="ECO:0000256" key="9">
    <source>
        <dbReference type="SAM" id="Phobius"/>
    </source>
</evidence>